<dbReference type="GO" id="GO:0016491">
    <property type="term" value="F:oxidoreductase activity"/>
    <property type="evidence" value="ECO:0007669"/>
    <property type="project" value="UniProtKB-KW"/>
</dbReference>
<feature type="domain" description="Aldehyde oxidase/xanthine dehydrogenase a/b hammerhead" evidence="3">
    <location>
        <begin position="21"/>
        <end position="133"/>
    </location>
</feature>
<dbReference type="EMBL" id="NIBG01000008">
    <property type="protein sequence ID" value="PAB59312.1"/>
    <property type="molecule type" value="Genomic_DNA"/>
</dbReference>
<dbReference type="Pfam" id="PF20256">
    <property type="entry name" value="MoCoBD_2"/>
    <property type="match status" value="1"/>
</dbReference>
<gene>
    <name evidence="4" type="ORF">CCE28_10640</name>
</gene>
<dbReference type="PANTHER" id="PTHR11908:SF132">
    <property type="entry name" value="ALDEHYDE OXIDASE 1-RELATED"/>
    <property type="match status" value="1"/>
</dbReference>
<dbReference type="InterPro" id="IPR036856">
    <property type="entry name" value="Ald_Oxase/Xan_DH_a/b_sf"/>
</dbReference>
<keyword evidence="1" id="KW-0500">Molybdenum</keyword>
<dbReference type="Pfam" id="PF01315">
    <property type="entry name" value="Ald_Xan_dh_C"/>
    <property type="match status" value="1"/>
</dbReference>
<dbReference type="Pfam" id="PF02738">
    <property type="entry name" value="MoCoBD_1"/>
    <property type="match status" value="1"/>
</dbReference>
<evidence type="ECO:0000313" key="5">
    <source>
        <dbReference type="Proteomes" id="UP000216024"/>
    </source>
</evidence>
<dbReference type="OrthoDB" id="9759099at2"/>
<dbReference type="InterPro" id="IPR000674">
    <property type="entry name" value="Ald_Oxase/Xan_DH_a/b"/>
</dbReference>
<keyword evidence="2" id="KW-0560">Oxidoreductase</keyword>
<dbReference type="GO" id="GO:0005506">
    <property type="term" value="F:iron ion binding"/>
    <property type="evidence" value="ECO:0007669"/>
    <property type="project" value="InterPro"/>
</dbReference>
<dbReference type="Proteomes" id="UP000216024">
    <property type="component" value="Unassembled WGS sequence"/>
</dbReference>
<protein>
    <recommendedName>
        <fullName evidence="3">Aldehyde oxidase/xanthine dehydrogenase a/b hammerhead domain-containing protein</fullName>
    </recommendedName>
</protein>
<dbReference type="Gene3D" id="3.30.365.10">
    <property type="entry name" value="Aldehyde oxidase/xanthine dehydrogenase, molybdopterin binding domain"/>
    <property type="match status" value="4"/>
</dbReference>
<dbReference type="SUPFAM" id="SSF56003">
    <property type="entry name" value="Molybdenum cofactor-binding domain"/>
    <property type="match status" value="1"/>
</dbReference>
<sequence length="739" mass="81414">MKNFKYVGKTYPIHDIKEKVTGKVKYVGDMKLNNMLYSKLILSNIANGRVKSINYDKAEALEGVVKVFTPKDSPDTLYNSHKWFVGLEVMKDEKIFTDEPKFVGDRIGAIVAENKEVLEEAASLIEIEYEEYTPIIDPKKALKEDGYHISTKKIEVGNVETVDEEGHVVVETSVHSPKVHHAAMENHSCVTNIDEFGNLTVYTPCQVVYQVRLLVAEILDLPLNKVRVIKTVMGGSFGGKGQPILEPVCAYLSYKLKRPVQLTLDRKESIIATRTRHAIEGNVKTIVSNDGKLISRDMDLLIDAGGYFTNGDAVAMAMAKKSFRLYKVENQRFKADIVYTNTPVGGACRGYGSPQIHVLSEINMDMIAKKLNMDPIELRLKNVVKPNEDDPTGGTNLGNVKITECLEEGAQIFNWNERKNVPKSEGRYVKGIGVACATHGNGYYGAYQDFIDMYIRINEDGTIYLNAGLHDQGCGTITSMQQIIAEVLDVDLDKIFIPEADTLTSPFDSAGTQASRVTFVCGGAAMKAAEKVKKRFLEYAAKVFECDLDEIHLEDGVIKCNDKELSYGEMVIKIQTKYEVDVSETISYKSPANPAVYCVNFAEVEVDKLTGLVRVTDFLAVHDIGQAINRGMVEGQVQGAIQMGIGMALTEEITADSKGRLKGDTFAKYHVINVPDMPEVKVHLIEEPQEMGPFGAKSVGEISACAAAPAVVNAINHALGTNICSLPVIPEKIIDALNS</sequence>
<keyword evidence="5" id="KW-1185">Reference proteome</keyword>
<dbReference type="InterPro" id="IPR016208">
    <property type="entry name" value="Ald_Oxase/xanthine_DH-like"/>
</dbReference>
<reference evidence="4 5" key="1">
    <citation type="submission" date="2017-06" db="EMBL/GenBank/DDBJ databases">
        <title>Draft genome sequence of anaerobic fermentative bacterium Anaeromicrobium sediminis DY2726D isolated from West Pacific Ocean sediments.</title>
        <authorList>
            <person name="Zeng X."/>
        </authorList>
    </citation>
    <scope>NUCLEOTIDE SEQUENCE [LARGE SCALE GENOMIC DNA]</scope>
    <source>
        <strain evidence="4 5">DY2726D</strain>
    </source>
</reference>
<dbReference type="InterPro" id="IPR037165">
    <property type="entry name" value="AldOxase/xan_DH_Mopterin-bd_sf"/>
</dbReference>
<dbReference type="RefSeq" id="WP_095133692.1">
    <property type="nucleotide sequence ID" value="NZ_NIBG01000008.1"/>
</dbReference>
<name>A0A267MIS2_9FIRM</name>
<accession>A0A267MIS2</accession>
<evidence type="ECO:0000259" key="3">
    <source>
        <dbReference type="SMART" id="SM01008"/>
    </source>
</evidence>
<dbReference type="PANTHER" id="PTHR11908">
    <property type="entry name" value="XANTHINE DEHYDROGENASE"/>
    <property type="match status" value="1"/>
</dbReference>
<dbReference type="InterPro" id="IPR008274">
    <property type="entry name" value="AldOxase/xan_DH_MoCoBD1"/>
</dbReference>
<organism evidence="4 5">
    <name type="scientific">Anaeromicrobium sediminis</name>
    <dbReference type="NCBI Taxonomy" id="1478221"/>
    <lineage>
        <taxon>Bacteria</taxon>
        <taxon>Bacillati</taxon>
        <taxon>Bacillota</taxon>
        <taxon>Clostridia</taxon>
        <taxon>Peptostreptococcales</taxon>
        <taxon>Thermotaleaceae</taxon>
        <taxon>Anaeromicrobium</taxon>
    </lineage>
</organism>
<evidence type="ECO:0000256" key="2">
    <source>
        <dbReference type="ARBA" id="ARBA00023002"/>
    </source>
</evidence>
<proteinExistence type="predicted"/>
<evidence type="ECO:0000313" key="4">
    <source>
        <dbReference type="EMBL" id="PAB59312.1"/>
    </source>
</evidence>
<comment type="caution">
    <text evidence="4">The sequence shown here is derived from an EMBL/GenBank/DDBJ whole genome shotgun (WGS) entry which is preliminary data.</text>
</comment>
<dbReference type="InterPro" id="IPR046867">
    <property type="entry name" value="AldOxase/xan_DH_MoCoBD2"/>
</dbReference>
<dbReference type="Gene3D" id="3.90.1170.50">
    <property type="entry name" value="Aldehyde oxidase/xanthine dehydrogenase, a/b hammerhead"/>
    <property type="match status" value="1"/>
</dbReference>
<evidence type="ECO:0000256" key="1">
    <source>
        <dbReference type="ARBA" id="ARBA00022505"/>
    </source>
</evidence>
<dbReference type="SMART" id="SM01008">
    <property type="entry name" value="Ald_Xan_dh_C"/>
    <property type="match status" value="1"/>
</dbReference>
<dbReference type="AlphaFoldDB" id="A0A267MIS2"/>
<dbReference type="SUPFAM" id="SSF54665">
    <property type="entry name" value="CO dehydrogenase molybdoprotein N-domain-like"/>
    <property type="match status" value="1"/>
</dbReference>